<dbReference type="InterPro" id="IPR027268">
    <property type="entry name" value="Peptidase_M4/M1_CTD_sf"/>
</dbReference>
<organism evidence="1 2">
    <name type="scientific">Mucispirillum schaedleri ASF457</name>
    <dbReference type="NCBI Taxonomy" id="1379858"/>
    <lineage>
        <taxon>Bacteria</taxon>
        <taxon>Pseudomonadati</taxon>
        <taxon>Deferribacterota</taxon>
        <taxon>Deferribacteres</taxon>
        <taxon>Deferribacterales</taxon>
        <taxon>Mucispirillaceae</taxon>
        <taxon>Mucispirillum</taxon>
    </lineage>
</organism>
<reference evidence="1" key="2">
    <citation type="submission" date="2022-05" db="EMBL/GenBank/DDBJ databases">
        <authorList>
            <person name="Proctor A.L."/>
            <person name="Phillips G.J."/>
            <person name="Wannemuehler M.J."/>
        </authorList>
    </citation>
    <scope>NUCLEOTIDE SEQUENCE</scope>
    <source>
        <strain evidence="1">ASF457</strain>
    </source>
</reference>
<dbReference type="Pfam" id="PF01433">
    <property type="entry name" value="Peptidase_M1"/>
    <property type="match status" value="1"/>
</dbReference>
<dbReference type="AlphaFoldDB" id="V2QGF7"/>
<dbReference type="GO" id="GO:0008270">
    <property type="term" value="F:zinc ion binding"/>
    <property type="evidence" value="ECO:0007669"/>
    <property type="project" value="InterPro"/>
</dbReference>
<dbReference type="Proteomes" id="UP000017429">
    <property type="component" value="Chromosome"/>
</dbReference>
<accession>V2QGF7</accession>
<proteinExistence type="predicted"/>
<dbReference type="SUPFAM" id="SSF55486">
    <property type="entry name" value="Metalloproteases ('zincins'), catalytic domain"/>
    <property type="match status" value="1"/>
</dbReference>
<dbReference type="eggNOG" id="COG0308">
    <property type="taxonomic scope" value="Bacteria"/>
</dbReference>
<dbReference type="KEGG" id="msch:N508_001499"/>
<reference evidence="1" key="3">
    <citation type="submission" date="2022-06" db="EMBL/GenBank/DDBJ databases">
        <title>Resources to Facilitate Use of the Altered Schaedler Flora (ASF) Mouse Model to Study Microbiome Function.</title>
        <authorList>
            <person name="Proctor A."/>
            <person name="Parvinroo S."/>
            <person name="Richie T."/>
            <person name="Jia X."/>
            <person name="Lee S.T.M."/>
            <person name="Karp P.D."/>
            <person name="Paley S."/>
            <person name="Kostic A.D."/>
            <person name="Pierre J.F."/>
            <person name="Wannemuehler M.J."/>
            <person name="Phillips G.J."/>
        </authorList>
    </citation>
    <scope>NUCLEOTIDE SEQUENCE</scope>
    <source>
        <strain evidence="1">ASF457</strain>
    </source>
</reference>
<dbReference type="EMBL" id="CP097562">
    <property type="protein sequence ID" value="USF24413.1"/>
    <property type="molecule type" value="Genomic_DNA"/>
</dbReference>
<evidence type="ECO:0000313" key="2">
    <source>
        <dbReference type="Proteomes" id="UP000017429"/>
    </source>
</evidence>
<dbReference type="OrthoDB" id="9762302at2"/>
<evidence type="ECO:0000313" key="1">
    <source>
        <dbReference type="EMBL" id="USF24413.1"/>
    </source>
</evidence>
<gene>
    <name evidence="1" type="ORF">N508_001499</name>
</gene>
<name>V2QGF7_9BACT</name>
<dbReference type="GO" id="GO:0008237">
    <property type="term" value="F:metallopeptidase activity"/>
    <property type="evidence" value="ECO:0007669"/>
    <property type="project" value="InterPro"/>
</dbReference>
<dbReference type="RefSeq" id="WP_023275795.1">
    <property type="nucleotide sequence ID" value="NZ_CP097562.1"/>
</dbReference>
<keyword evidence="2" id="KW-1185">Reference proteome</keyword>
<sequence length="616" mass="70486">MKKTAFILLIIFAFYYKSFAAAAIIKSEIDINLNMIKGSITITSTKAETVTVSLYHDMQLLSSDKRVKYNKNRNEYTISLDGLSPVILSYIKNITDTSDTISKDFISIYSSIVPAVTNIENAELYINIPENFQGLASQFVTFNKNENTMLFTYNSLPENIYFAASSNYIVKKITQNHIDIYTLLFKEHENLSYKLLQKAAYYIEIYENLFVSHFPYHNFIVVEDVNPYGHALASMAVFGSSIIDKDFVAERSLGHEVLHQWFGAAIESSMADGNFLEAITTYFSDYFYEKDDRIKYRKDILIKYQAYAAAKSFPLKEFIYNAGKKEQSIGYGKGLMVLHMAKNKAGDDAFMAGIRKFINDKLYSTASWKDLLSYIGMDNDFYTNWILSKDNIILAVNNVSFQNKILSFNLIRKGGEDEINIPFTHISENNAVTGKFKIKTGVNQIVYNLKSDNDTFIIDDRYDLMRALYPAEIIPSFDYLFGADEILFAGNKNEDNTFREIFPNISEAIHIRKLSLHHLKDRNVIISMENTVPQTVAELLKSTLTFTFEISNTTYKVVRNPYSQGDKFIMFSFNNTKESLNKLAHYGSYSYIALNKNQVTAKEKNTTPNGIKIFGR</sequence>
<reference evidence="1" key="1">
    <citation type="journal article" date="2014" name="Genome Announc.">
        <title>Draft genome sequences of the altered schaedler flora, a defined bacterial community from gnotobiotic mice.</title>
        <authorList>
            <person name="Wannemuehler M.J."/>
            <person name="Overstreet A.M."/>
            <person name="Ward D.V."/>
            <person name="Phillips G.J."/>
        </authorList>
    </citation>
    <scope>NUCLEOTIDE SEQUENCE</scope>
    <source>
        <strain evidence="1">ASF457</strain>
    </source>
</reference>
<dbReference type="InterPro" id="IPR014782">
    <property type="entry name" value="Peptidase_M1_dom"/>
</dbReference>
<protein>
    <submittedName>
        <fullName evidence="1">Uncharacterized protein</fullName>
    </submittedName>
</protein>
<dbReference type="Gene3D" id="1.10.390.10">
    <property type="entry name" value="Neutral Protease Domain 2"/>
    <property type="match status" value="1"/>
</dbReference>